<dbReference type="Proteomes" id="UP000251922">
    <property type="component" value="Segment"/>
</dbReference>
<reference evidence="1 2" key="1">
    <citation type="submission" date="2018-05" db="EMBL/GenBank/DDBJ databases">
        <authorList>
            <person name="Balish M.F."/>
            <person name="Konrad E.R."/>
            <person name="Abell J.E."/>
            <person name="Arlis S.E."/>
            <person name="Babcock A.C."/>
            <person name="Biedenharn A.M."/>
            <person name="Burgess A.C."/>
            <person name="Carrafiello L.R."/>
            <person name="Conroy C.R."/>
            <person name="Goodrich C.J."/>
            <person name="Madias S.M."/>
            <person name="Mitchem C.F."/>
            <person name="Palacios P."/>
            <person name="Donna J.M."/>
            <person name="Smith S.M."/>
            <person name="Riggs H.E."/>
            <person name="Squire M.S."/>
            <person name="Actis L.A."/>
            <person name="Balish R.S."/>
            <person name="Garlena R.A."/>
            <person name="Russell D.A."/>
            <person name="Pope W.H."/>
            <person name="Jacobs-Sera D."/>
            <person name="Hatfull G.F."/>
        </authorList>
    </citation>
    <scope>NUCLEOTIDE SEQUENCE [LARGE SCALE GENOMIC DNA]</scope>
</reference>
<proteinExistence type="predicted"/>
<gene>
    <name evidence="1" type="primary">18</name>
    <name evidence="1" type="ORF">ERK16_18</name>
</gene>
<dbReference type="EMBL" id="MH316562">
    <property type="protein sequence ID" value="AWY03462.1"/>
    <property type="molecule type" value="Genomic_DNA"/>
</dbReference>
<organism evidence="1 2">
    <name type="scientific">Mycobacterium phage Erk16</name>
    <dbReference type="NCBI Taxonomy" id="2234027"/>
    <lineage>
        <taxon>Viruses</taxon>
        <taxon>Duplodnaviria</taxon>
        <taxon>Heunggongvirae</taxon>
        <taxon>Uroviricota</taxon>
        <taxon>Caudoviricetes</taxon>
        <taxon>Dclasvirinae</taxon>
        <taxon>Plotvirus</taxon>
        <taxon>Plotvirus plot</taxon>
    </lineage>
</organism>
<accession>A0A2Z4Q0G3</accession>
<sequence length="110" mass="12295">MASEADVQLFKTHLSGVDGIWEDSEISDTIDALGSVSKAVRAYWSGVVNTTYLLTDVSESGSSRNATIIYRNAMEQLQRWDEIIKEEDAKQEAETVGTVRFNRISRNFSS</sequence>
<protein>
    <submittedName>
        <fullName evidence="1">Uncharacterized protein</fullName>
    </submittedName>
</protein>
<evidence type="ECO:0000313" key="1">
    <source>
        <dbReference type="EMBL" id="AWY03462.1"/>
    </source>
</evidence>
<name>A0A2Z4Q0G3_9CAUD</name>
<evidence type="ECO:0000313" key="2">
    <source>
        <dbReference type="Proteomes" id="UP000251922"/>
    </source>
</evidence>